<protein>
    <submittedName>
        <fullName evidence="7">Cytochrome c</fullName>
    </submittedName>
</protein>
<feature type="signal peptide" evidence="5">
    <location>
        <begin position="1"/>
        <end position="40"/>
    </location>
</feature>
<dbReference type="Gene3D" id="1.10.760.10">
    <property type="entry name" value="Cytochrome c-like domain"/>
    <property type="match status" value="1"/>
</dbReference>
<feature type="domain" description="Cytochrome c" evidence="6">
    <location>
        <begin position="49"/>
        <end position="142"/>
    </location>
</feature>
<organism evidence="7 8">
    <name type="scientific">Sedimenticola selenatireducens</name>
    <dbReference type="NCBI Taxonomy" id="191960"/>
    <lineage>
        <taxon>Bacteria</taxon>
        <taxon>Pseudomonadati</taxon>
        <taxon>Pseudomonadota</taxon>
        <taxon>Gammaproteobacteria</taxon>
        <taxon>Chromatiales</taxon>
        <taxon>Sedimenticolaceae</taxon>
        <taxon>Sedimenticola</taxon>
    </lineage>
</organism>
<keyword evidence="8" id="KW-1185">Reference proteome</keyword>
<dbReference type="InterPro" id="IPR009056">
    <property type="entry name" value="Cyt_c-like_dom"/>
</dbReference>
<keyword evidence="2 4" id="KW-0479">Metal-binding</keyword>
<dbReference type="GO" id="GO:0046872">
    <property type="term" value="F:metal ion binding"/>
    <property type="evidence" value="ECO:0007669"/>
    <property type="project" value="UniProtKB-KW"/>
</dbReference>
<keyword evidence="1 4" id="KW-0349">Heme</keyword>
<dbReference type="AlphaFoldDB" id="A0A558DKZ9"/>
<keyword evidence="5" id="KW-0732">Signal</keyword>
<evidence type="ECO:0000256" key="5">
    <source>
        <dbReference type="SAM" id="SignalP"/>
    </source>
</evidence>
<dbReference type="OrthoDB" id="9811281at2"/>
<dbReference type="SUPFAM" id="SSF46626">
    <property type="entry name" value="Cytochrome c"/>
    <property type="match status" value="1"/>
</dbReference>
<dbReference type="InterPro" id="IPR036909">
    <property type="entry name" value="Cyt_c-like_dom_sf"/>
</dbReference>
<dbReference type="EMBL" id="VMNH01000027">
    <property type="protein sequence ID" value="TVO70053.1"/>
    <property type="molecule type" value="Genomic_DNA"/>
</dbReference>
<evidence type="ECO:0000256" key="3">
    <source>
        <dbReference type="ARBA" id="ARBA00023004"/>
    </source>
</evidence>
<evidence type="ECO:0000256" key="2">
    <source>
        <dbReference type="ARBA" id="ARBA00022723"/>
    </source>
</evidence>
<name>A0A558DKZ9_9GAMM</name>
<dbReference type="PROSITE" id="PS51007">
    <property type="entry name" value="CYTC"/>
    <property type="match status" value="1"/>
</dbReference>
<dbReference type="PANTHER" id="PTHR35008:SF4">
    <property type="entry name" value="BLL4482 PROTEIN"/>
    <property type="match status" value="1"/>
</dbReference>
<evidence type="ECO:0000313" key="7">
    <source>
        <dbReference type="EMBL" id="TVO70053.1"/>
    </source>
</evidence>
<evidence type="ECO:0000256" key="4">
    <source>
        <dbReference type="PROSITE-ProRule" id="PRU00433"/>
    </source>
</evidence>
<dbReference type="PANTHER" id="PTHR35008">
    <property type="entry name" value="BLL4482 PROTEIN-RELATED"/>
    <property type="match status" value="1"/>
</dbReference>
<dbReference type="Proteomes" id="UP000316649">
    <property type="component" value="Unassembled WGS sequence"/>
</dbReference>
<feature type="chain" id="PRO_5022167756" evidence="5">
    <location>
        <begin position="41"/>
        <end position="158"/>
    </location>
</feature>
<dbReference type="Pfam" id="PF13442">
    <property type="entry name" value="Cytochrome_CBB3"/>
    <property type="match status" value="1"/>
</dbReference>
<reference evidence="7 8" key="1">
    <citation type="submission" date="2019-07" db="EMBL/GenBank/DDBJ databases">
        <title>The pathways for chlorine oxyanion respiration interact through the shared metabolite chlorate.</title>
        <authorList>
            <person name="Barnum T.P."/>
            <person name="Cheng Y."/>
            <person name="Hill K.A."/>
            <person name="Lucas L.N."/>
            <person name="Carlson H.K."/>
            <person name="Coates J.D."/>
        </authorList>
    </citation>
    <scope>NUCLEOTIDE SEQUENCE [LARGE SCALE GENOMIC DNA]</scope>
    <source>
        <strain evidence="7 8">BK-1</strain>
    </source>
</reference>
<dbReference type="GO" id="GO:0009055">
    <property type="term" value="F:electron transfer activity"/>
    <property type="evidence" value="ECO:0007669"/>
    <property type="project" value="InterPro"/>
</dbReference>
<dbReference type="GO" id="GO:0020037">
    <property type="term" value="F:heme binding"/>
    <property type="evidence" value="ECO:0007669"/>
    <property type="project" value="InterPro"/>
</dbReference>
<evidence type="ECO:0000313" key="8">
    <source>
        <dbReference type="Proteomes" id="UP000316649"/>
    </source>
</evidence>
<dbReference type="InterPro" id="IPR051459">
    <property type="entry name" value="Cytochrome_c-type_DH"/>
</dbReference>
<comment type="caution">
    <text evidence="7">The sequence shown here is derived from an EMBL/GenBank/DDBJ whole genome shotgun (WGS) entry which is preliminary data.</text>
</comment>
<keyword evidence="3 4" id="KW-0408">Iron</keyword>
<gene>
    <name evidence="7" type="ORF">FHP88_17175</name>
</gene>
<evidence type="ECO:0000259" key="6">
    <source>
        <dbReference type="PROSITE" id="PS51007"/>
    </source>
</evidence>
<accession>A0A558DKZ9</accession>
<sequence length="158" mass="18039">MSRIPVHKTDQCYKRLRRFLFMLKRVVFVVLLTLSQHSIAETGQPGLSSEITNGKRLYEQYCLTCHGVNGVGERPIPKYIRAPGFLTAMPLNEASHAWYHSDEQLIEAVLNGLQRTQRMPAWKGILSEQDARLIVAYIKSLWSPRIIACQGPKHMSCM</sequence>
<proteinExistence type="predicted"/>
<evidence type="ECO:0000256" key="1">
    <source>
        <dbReference type="ARBA" id="ARBA00022617"/>
    </source>
</evidence>